<dbReference type="KEGG" id="ftj:FTUN_1266"/>
<proteinExistence type="predicted"/>
<organism evidence="2 3">
    <name type="scientific">Frigoriglobus tundricola</name>
    <dbReference type="NCBI Taxonomy" id="2774151"/>
    <lineage>
        <taxon>Bacteria</taxon>
        <taxon>Pseudomonadati</taxon>
        <taxon>Planctomycetota</taxon>
        <taxon>Planctomycetia</taxon>
        <taxon>Gemmatales</taxon>
        <taxon>Gemmataceae</taxon>
        <taxon>Frigoriglobus</taxon>
    </lineage>
</organism>
<gene>
    <name evidence="2" type="ORF">FTUN_1266</name>
</gene>
<dbReference type="Proteomes" id="UP000503447">
    <property type="component" value="Chromosome"/>
</dbReference>
<protein>
    <submittedName>
        <fullName evidence="2">Uncharacterized protein</fullName>
    </submittedName>
</protein>
<name>A0A6M5YI92_9BACT</name>
<keyword evidence="1" id="KW-0472">Membrane</keyword>
<sequence>MRSGPRRGRVRRVIAIVYHLVGKWGTVFTLMGVYCLREKPRGDEDG</sequence>
<evidence type="ECO:0000313" key="2">
    <source>
        <dbReference type="EMBL" id="QJW93755.1"/>
    </source>
</evidence>
<evidence type="ECO:0000313" key="3">
    <source>
        <dbReference type="Proteomes" id="UP000503447"/>
    </source>
</evidence>
<dbReference type="RefSeq" id="WP_171469893.1">
    <property type="nucleotide sequence ID" value="NZ_CP053452.2"/>
</dbReference>
<dbReference type="EMBL" id="CP053452">
    <property type="protein sequence ID" value="QJW93755.1"/>
    <property type="molecule type" value="Genomic_DNA"/>
</dbReference>
<keyword evidence="3" id="KW-1185">Reference proteome</keyword>
<evidence type="ECO:0000256" key="1">
    <source>
        <dbReference type="SAM" id="Phobius"/>
    </source>
</evidence>
<reference evidence="3" key="1">
    <citation type="submission" date="2020-05" db="EMBL/GenBank/DDBJ databases">
        <title>Frigoriglobus tundricola gen. nov., sp. nov., a psychrotolerant cellulolytic planctomycete of the family Gemmataceae with two divergent copies of 16S rRNA gene.</title>
        <authorList>
            <person name="Kulichevskaya I.S."/>
            <person name="Ivanova A.A."/>
            <person name="Naumoff D.G."/>
            <person name="Beletsky A.V."/>
            <person name="Rijpstra W.I.C."/>
            <person name="Sinninghe Damste J.S."/>
            <person name="Mardanov A.V."/>
            <person name="Ravin N.V."/>
            <person name="Dedysh S.N."/>
        </authorList>
    </citation>
    <scope>NUCLEOTIDE SEQUENCE [LARGE SCALE GENOMIC DNA]</scope>
    <source>
        <strain evidence="3">PL17</strain>
    </source>
</reference>
<accession>A0A6M5YI92</accession>
<keyword evidence="1" id="KW-1133">Transmembrane helix</keyword>
<dbReference type="AlphaFoldDB" id="A0A6M5YI92"/>
<feature type="transmembrane region" description="Helical" evidence="1">
    <location>
        <begin position="12"/>
        <end position="34"/>
    </location>
</feature>
<keyword evidence="1" id="KW-0812">Transmembrane</keyword>